<evidence type="ECO:0000313" key="2">
    <source>
        <dbReference type="EMBL" id="RLN05221.1"/>
    </source>
</evidence>
<feature type="compositionally biased region" description="Polar residues" evidence="1">
    <location>
        <begin position="1"/>
        <end position="10"/>
    </location>
</feature>
<dbReference type="OrthoDB" id="16820at2759"/>
<name>A0A3L6RMV2_PANMI</name>
<dbReference type="AlphaFoldDB" id="A0A3L6RMV2"/>
<dbReference type="Proteomes" id="UP000275267">
    <property type="component" value="Unassembled WGS sequence"/>
</dbReference>
<gene>
    <name evidence="2" type="ORF">C2845_PM13G17150</name>
</gene>
<comment type="caution">
    <text evidence="2">The sequence shown here is derived from an EMBL/GenBank/DDBJ whole genome shotgun (WGS) entry which is preliminary data.</text>
</comment>
<keyword evidence="3" id="KW-1185">Reference proteome</keyword>
<sequence>MRRTLASTDTSQHSPQPPCPAAAQPSLDPSPAPLSPGGTPLQLNHLARETSNVAHLAAFYEDVPSSNSNPRFPDVALHLIG</sequence>
<evidence type="ECO:0000256" key="1">
    <source>
        <dbReference type="SAM" id="MobiDB-lite"/>
    </source>
</evidence>
<organism evidence="2 3">
    <name type="scientific">Panicum miliaceum</name>
    <name type="common">Proso millet</name>
    <name type="synonym">Broomcorn millet</name>
    <dbReference type="NCBI Taxonomy" id="4540"/>
    <lineage>
        <taxon>Eukaryota</taxon>
        <taxon>Viridiplantae</taxon>
        <taxon>Streptophyta</taxon>
        <taxon>Embryophyta</taxon>
        <taxon>Tracheophyta</taxon>
        <taxon>Spermatophyta</taxon>
        <taxon>Magnoliopsida</taxon>
        <taxon>Liliopsida</taxon>
        <taxon>Poales</taxon>
        <taxon>Poaceae</taxon>
        <taxon>PACMAD clade</taxon>
        <taxon>Panicoideae</taxon>
        <taxon>Panicodae</taxon>
        <taxon>Paniceae</taxon>
        <taxon>Panicinae</taxon>
        <taxon>Panicum</taxon>
        <taxon>Panicum sect. Panicum</taxon>
    </lineage>
</organism>
<dbReference type="EMBL" id="PQIB02000008">
    <property type="protein sequence ID" value="RLN05221.1"/>
    <property type="molecule type" value="Genomic_DNA"/>
</dbReference>
<accession>A0A3L6RMV2</accession>
<feature type="region of interest" description="Disordered" evidence="1">
    <location>
        <begin position="1"/>
        <end position="42"/>
    </location>
</feature>
<protein>
    <submittedName>
        <fullName evidence="2">Uncharacterized protein</fullName>
    </submittedName>
</protein>
<proteinExistence type="predicted"/>
<evidence type="ECO:0000313" key="3">
    <source>
        <dbReference type="Proteomes" id="UP000275267"/>
    </source>
</evidence>
<reference evidence="3" key="1">
    <citation type="journal article" date="2019" name="Nat. Commun.">
        <title>The genome of broomcorn millet.</title>
        <authorList>
            <person name="Zou C."/>
            <person name="Miki D."/>
            <person name="Li D."/>
            <person name="Tang Q."/>
            <person name="Xiao L."/>
            <person name="Rajput S."/>
            <person name="Deng P."/>
            <person name="Jia W."/>
            <person name="Huang R."/>
            <person name="Zhang M."/>
            <person name="Sun Y."/>
            <person name="Hu J."/>
            <person name="Fu X."/>
            <person name="Schnable P.S."/>
            <person name="Li F."/>
            <person name="Zhang H."/>
            <person name="Feng B."/>
            <person name="Zhu X."/>
            <person name="Liu R."/>
            <person name="Schnable J.C."/>
            <person name="Zhu J.-K."/>
            <person name="Zhang H."/>
        </authorList>
    </citation>
    <scope>NUCLEOTIDE SEQUENCE [LARGE SCALE GENOMIC DNA]</scope>
</reference>